<keyword evidence="3" id="KW-1185">Reference proteome</keyword>
<protein>
    <submittedName>
        <fullName evidence="2">Uncharacterized protein</fullName>
    </submittedName>
</protein>
<sequence>MFGRSAVIFGNLYMTMRVSYIYIYISKVLVGRMARGDREKLFLWDRTWC</sequence>
<evidence type="ECO:0000313" key="3">
    <source>
        <dbReference type="Proteomes" id="UP001054252"/>
    </source>
</evidence>
<keyword evidence="1" id="KW-0472">Membrane</keyword>
<organism evidence="2 3">
    <name type="scientific">Rubroshorea leprosula</name>
    <dbReference type="NCBI Taxonomy" id="152421"/>
    <lineage>
        <taxon>Eukaryota</taxon>
        <taxon>Viridiplantae</taxon>
        <taxon>Streptophyta</taxon>
        <taxon>Embryophyta</taxon>
        <taxon>Tracheophyta</taxon>
        <taxon>Spermatophyta</taxon>
        <taxon>Magnoliopsida</taxon>
        <taxon>eudicotyledons</taxon>
        <taxon>Gunneridae</taxon>
        <taxon>Pentapetalae</taxon>
        <taxon>rosids</taxon>
        <taxon>malvids</taxon>
        <taxon>Malvales</taxon>
        <taxon>Dipterocarpaceae</taxon>
        <taxon>Rubroshorea</taxon>
    </lineage>
</organism>
<accession>A0AAV5JFU5</accession>
<name>A0AAV5JFU5_9ROSI</name>
<dbReference type="EMBL" id="BPVZ01000034">
    <property type="protein sequence ID" value="GKV11341.1"/>
    <property type="molecule type" value="Genomic_DNA"/>
</dbReference>
<reference evidence="2 3" key="1">
    <citation type="journal article" date="2021" name="Commun. Biol.">
        <title>The genome of Shorea leprosula (Dipterocarpaceae) highlights the ecological relevance of drought in aseasonal tropical rainforests.</title>
        <authorList>
            <person name="Ng K.K.S."/>
            <person name="Kobayashi M.J."/>
            <person name="Fawcett J.A."/>
            <person name="Hatakeyama M."/>
            <person name="Paape T."/>
            <person name="Ng C.H."/>
            <person name="Ang C.C."/>
            <person name="Tnah L.H."/>
            <person name="Lee C.T."/>
            <person name="Nishiyama T."/>
            <person name="Sese J."/>
            <person name="O'Brien M.J."/>
            <person name="Copetti D."/>
            <person name="Mohd Noor M.I."/>
            <person name="Ong R.C."/>
            <person name="Putra M."/>
            <person name="Sireger I.Z."/>
            <person name="Indrioko S."/>
            <person name="Kosugi Y."/>
            <person name="Izuno A."/>
            <person name="Isagi Y."/>
            <person name="Lee S.L."/>
            <person name="Shimizu K.K."/>
        </authorList>
    </citation>
    <scope>NUCLEOTIDE SEQUENCE [LARGE SCALE GENOMIC DNA]</scope>
    <source>
        <strain evidence="2">214</strain>
    </source>
</reference>
<dbReference type="AlphaFoldDB" id="A0AAV5JFU5"/>
<keyword evidence="1" id="KW-1133">Transmembrane helix</keyword>
<keyword evidence="1" id="KW-0812">Transmembrane</keyword>
<gene>
    <name evidence="2" type="ORF">SLEP1_g22605</name>
</gene>
<proteinExistence type="predicted"/>
<feature type="transmembrane region" description="Helical" evidence="1">
    <location>
        <begin position="6"/>
        <end position="25"/>
    </location>
</feature>
<comment type="caution">
    <text evidence="2">The sequence shown here is derived from an EMBL/GenBank/DDBJ whole genome shotgun (WGS) entry which is preliminary data.</text>
</comment>
<dbReference type="Proteomes" id="UP001054252">
    <property type="component" value="Unassembled WGS sequence"/>
</dbReference>
<evidence type="ECO:0000313" key="2">
    <source>
        <dbReference type="EMBL" id="GKV11341.1"/>
    </source>
</evidence>
<evidence type="ECO:0000256" key="1">
    <source>
        <dbReference type="SAM" id="Phobius"/>
    </source>
</evidence>